<feature type="region of interest" description="Disordered" evidence="8">
    <location>
        <begin position="184"/>
        <end position="337"/>
    </location>
</feature>
<evidence type="ECO:0000259" key="9">
    <source>
        <dbReference type="Pfam" id="PF08790"/>
    </source>
</evidence>
<dbReference type="InterPro" id="IPR036236">
    <property type="entry name" value="Znf_C2H2_sf"/>
</dbReference>
<feature type="compositionally biased region" description="Basic residues" evidence="8">
    <location>
        <begin position="243"/>
        <end position="252"/>
    </location>
</feature>
<feature type="domain" description="Cell growth-regulating nucleolar protein-like winged helix" evidence="10">
    <location>
        <begin position="339"/>
        <end position="413"/>
    </location>
</feature>
<evidence type="ECO:0000313" key="12">
    <source>
        <dbReference type="RefSeq" id="XP_002738402.1"/>
    </source>
</evidence>
<evidence type="ECO:0000256" key="6">
    <source>
        <dbReference type="ARBA" id="ARBA00023242"/>
    </source>
</evidence>
<dbReference type="SUPFAM" id="SSF57667">
    <property type="entry name" value="beta-beta-alpha zinc fingers"/>
    <property type="match status" value="2"/>
</dbReference>
<evidence type="ECO:0000256" key="3">
    <source>
        <dbReference type="ARBA" id="ARBA00022737"/>
    </source>
</evidence>
<evidence type="ECO:0000313" key="11">
    <source>
        <dbReference type="Proteomes" id="UP000694865"/>
    </source>
</evidence>
<dbReference type="PROSITE" id="PS51804">
    <property type="entry name" value="ZF_C2HC_LYAR"/>
    <property type="match status" value="2"/>
</dbReference>
<keyword evidence="4 7" id="KW-0863">Zinc-finger</keyword>
<dbReference type="RefSeq" id="XP_002738402.1">
    <property type="nucleotide sequence ID" value="XM_002738356.2"/>
</dbReference>
<feature type="compositionally biased region" description="Basic and acidic residues" evidence="8">
    <location>
        <begin position="193"/>
        <end position="205"/>
    </location>
</feature>
<comment type="subcellular location">
    <subcellularLocation>
        <location evidence="1">Nucleus</location>
    </subcellularLocation>
</comment>
<evidence type="ECO:0000256" key="4">
    <source>
        <dbReference type="ARBA" id="ARBA00022771"/>
    </source>
</evidence>
<keyword evidence="2" id="KW-0479">Metal-binding</keyword>
<gene>
    <name evidence="12" type="primary">LOC100377040</name>
</gene>
<accession>A0ABM0GVR9</accession>
<dbReference type="PANTHER" id="PTHR13100">
    <property type="entry name" value="CELL GROWTH-REGULATING NUCLEOLAR PROTEIN LYAR"/>
    <property type="match status" value="1"/>
</dbReference>
<keyword evidence="11" id="KW-1185">Reference proteome</keyword>
<sequence>MVFFNCNACGQTVKKNQVEKHYQTQCPRCEVLSCLDCGKEFFGDDYQEHTKCITEDTKYGSMENRAVNSKPKKGEIKQENWIQRVKDASNNVSVPPRLRNLLLKITEYPNVPRKKAKFVNFLKNSLRVFDLSTSEQLWEIFSSANSKQENDLMQKPSILNSGCDVVGNGKEVEQNSNDDLELEKTKKKKKKDKMSEDLDDKKTEQTDDSYDISHKKKKKKRKIEDSVAVVNDDDDEDVESTKSKKKKRKKMKHLLENEDHNDIVCDEEDNNTKKKKRKNKKDEQSLHKNLDSVDGEGSKFTDMKPGKRKQKHEKSEKVSPSKKHKKIMENDDEEENAGNKFHWESMIKKVLKSSDANELPIKKLRKKVINEFWSQNNGGKIKTREEVLAVFNHKIHHSNKFKVFKDRVKLAKKL</sequence>
<dbReference type="Gene3D" id="3.30.1490.490">
    <property type="match status" value="1"/>
</dbReference>
<dbReference type="PANTHER" id="PTHR13100:SF10">
    <property type="entry name" value="CELL GROWTH-REGULATING NUCLEOLAR PROTEIN"/>
    <property type="match status" value="1"/>
</dbReference>
<dbReference type="Gene3D" id="1.10.10.2100">
    <property type="match status" value="1"/>
</dbReference>
<feature type="domain" description="Zinc finger C2H2 LYAR-type" evidence="9">
    <location>
        <begin position="32"/>
        <end position="59"/>
    </location>
</feature>
<keyword evidence="3" id="KW-0677">Repeat</keyword>
<dbReference type="InterPro" id="IPR014898">
    <property type="entry name" value="Znf_C2H2_LYAR"/>
</dbReference>
<organism evidence="11 12">
    <name type="scientific">Saccoglossus kowalevskii</name>
    <name type="common">Acorn worm</name>
    <dbReference type="NCBI Taxonomy" id="10224"/>
    <lineage>
        <taxon>Eukaryota</taxon>
        <taxon>Metazoa</taxon>
        <taxon>Hemichordata</taxon>
        <taxon>Enteropneusta</taxon>
        <taxon>Harrimaniidae</taxon>
        <taxon>Saccoglossus</taxon>
    </lineage>
</organism>
<evidence type="ECO:0000256" key="2">
    <source>
        <dbReference type="ARBA" id="ARBA00022723"/>
    </source>
</evidence>
<dbReference type="InterPro" id="IPR039999">
    <property type="entry name" value="LYAR"/>
</dbReference>
<dbReference type="Proteomes" id="UP000694865">
    <property type="component" value="Unplaced"/>
</dbReference>
<evidence type="ECO:0000256" key="5">
    <source>
        <dbReference type="ARBA" id="ARBA00022833"/>
    </source>
</evidence>
<reference evidence="12" key="1">
    <citation type="submission" date="2025-08" db="UniProtKB">
        <authorList>
            <consortium name="RefSeq"/>
        </authorList>
    </citation>
    <scope>IDENTIFICATION</scope>
    <source>
        <tissue evidence="12">Testes</tissue>
    </source>
</reference>
<feature type="compositionally biased region" description="Basic and acidic residues" evidence="8">
    <location>
        <begin position="280"/>
        <end position="305"/>
    </location>
</feature>
<evidence type="ECO:0000256" key="8">
    <source>
        <dbReference type="SAM" id="MobiDB-lite"/>
    </source>
</evidence>
<name>A0ABM0GVR9_SACKO</name>
<keyword evidence="6" id="KW-0539">Nucleus</keyword>
<dbReference type="GeneID" id="100377040"/>
<evidence type="ECO:0000256" key="7">
    <source>
        <dbReference type="PROSITE-ProRule" id="PRU01145"/>
    </source>
</evidence>
<feature type="compositionally biased region" description="Basic and acidic residues" evidence="8">
    <location>
        <begin position="253"/>
        <end position="263"/>
    </location>
</feature>
<keyword evidence="5" id="KW-0862">Zinc</keyword>
<dbReference type="Pfam" id="PF08790">
    <property type="entry name" value="zf-LYAR"/>
    <property type="match status" value="1"/>
</dbReference>
<proteinExistence type="predicted"/>
<evidence type="ECO:0000256" key="1">
    <source>
        <dbReference type="ARBA" id="ARBA00004123"/>
    </source>
</evidence>
<protein>
    <submittedName>
        <fullName evidence="12">Cell growth-regulating nucleolar protein-like</fullName>
    </submittedName>
</protein>
<dbReference type="Pfam" id="PF25879">
    <property type="entry name" value="WHD_LYAR"/>
    <property type="match status" value="1"/>
</dbReference>
<evidence type="ECO:0000259" key="10">
    <source>
        <dbReference type="Pfam" id="PF25879"/>
    </source>
</evidence>
<dbReference type="InterPro" id="IPR058719">
    <property type="entry name" value="WHD_LYAR"/>
</dbReference>